<feature type="compositionally biased region" description="Polar residues" evidence="1">
    <location>
        <begin position="92"/>
        <end position="102"/>
    </location>
</feature>
<organism evidence="2 3">
    <name type="scientific">Sphenostylis stenocarpa</name>
    <dbReference type="NCBI Taxonomy" id="92480"/>
    <lineage>
        <taxon>Eukaryota</taxon>
        <taxon>Viridiplantae</taxon>
        <taxon>Streptophyta</taxon>
        <taxon>Embryophyta</taxon>
        <taxon>Tracheophyta</taxon>
        <taxon>Spermatophyta</taxon>
        <taxon>Magnoliopsida</taxon>
        <taxon>eudicotyledons</taxon>
        <taxon>Gunneridae</taxon>
        <taxon>Pentapetalae</taxon>
        <taxon>rosids</taxon>
        <taxon>fabids</taxon>
        <taxon>Fabales</taxon>
        <taxon>Fabaceae</taxon>
        <taxon>Papilionoideae</taxon>
        <taxon>50 kb inversion clade</taxon>
        <taxon>NPAAA clade</taxon>
        <taxon>indigoferoid/millettioid clade</taxon>
        <taxon>Phaseoleae</taxon>
        <taxon>Sphenostylis</taxon>
    </lineage>
</organism>
<feature type="compositionally biased region" description="Polar residues" evidence="1">
    <location>
        <begin position="110"/>
        <end position="119"/>
    </location>
</feature>
<proteinExistence type="predicted"/>
<name>A0AA86SZH5_9FABA</name>
<accession>A0AA86SZH5</accession>
<dbReference type="Gramene" id="rna-AYBTSS11_LOCUS20751">
    <property type="protein sequence ID" value="CAJ1965268.1"/>
    <property type="gene ID" value="gene-AYBTSS11_LOCUS20751"/>
</dbReference>
<sequence>MPDILILVVLLENGNQLLGEKTNREVRRPPNFSGPLMLPTRASANSLSAPIKSGGGFRDSLDEKSKANLVQIKGRFSVTSENLDLVKDIPGSSVSCRSSQNGKLPPILRSSENNGSVETSAAERERLLLLKIIELQTRMITMTDELTAEKLKYMQMKQQLTALQSKEQNRDKREEAA</sequence>
<dbReference type="AlphaFoldDB" id="A0AA86SZH5"/>
<dbReference type="Proteomes" id="UP001189624">
    <property type="component" value="Chromosome 6"/>
</dbReference>
<protein>
    <recommendedName>
        <fullName evidence="4">Protein kinase superfamily protein</fullName>
    </recommendedName>
</protein>
<gene>
    <name evidence="2" type="ORF">AYBTSS11_LOCUS20751</name>
</gene>
<keyword evidence="3" id="KW-1185">Reference proteome</keyword>
<feature type="region of interest" description="Disordered" evidence="1">
    <location>
        <begin position="92"/>
        <end position="120"/>
    </location>
</feature>
<evidence type="ECO:0000313" key="2">
    <source>
        <dbReference type="EMBL" id="CAJ1965268.1"/>
    </source>
</evidence>
<evidence type="ECO:0008006" key="4">
    <source>
        <dbReference type="Google" id="ProtNLM"/>
    </source>
</evidence>
<evidence type="ECO:0000313" key="3">
    <source>
        <dbReference type="Proteomes" id="UP001189624"/>
    </source>
</evidence>
<dbReference type="EMBL" id="OY731403">
    <property type="protein sequence ID" value="CAJ1965268.1"/>
    <property type="molecule type" value="Genomic_DNA"/>
</dbReference>
<reference evidence="2" key="1">
    <citation type="submission" date="2023-10" db="EMBL/GenBank/DDBJ databases">
        <authorList>
            <person name="Domelevo Entfellner J.-B."/>
        </authorList>
    </citation>
    <scope>NUCLEOTIDE SEQUENCE</scope>
</reference>
<evidence type="ECO:0000256" key="1">
    <source>
        <dbReference type="SAM" id="MobiDB-lite"/>
    </source>
</evidence>